<dbReference type="OrthoDB" id="8610629at2"/>
<feature type="transmembrane region" description="Helical" evidence="2">
    <location>
        <begin position="36"/>
        <end position="53"/>
    </location>
</feature>
<dbReference type="EMBL" id="FOSP01000021">
    <property type="protein sequence ID" value="SFK93734.1"/>
    <property type="molecule type" value="Genomic_DNA"/>
</dbReference>
<proteinExistence type="predicted"/>
<accession>A0A1I4DJA6</accession>
<dbReference type="Proteomes" id="UP000199533">
    <property type="component" value="Unassembled WGS sequence"/>
</dbReference>
<dbReference type="RefSeq" id="WP_090700857.1">
    <property type="nucleotide sequence ID" value="NZ_FOSP01000021.1"/>
</dbReference>
<feature type="domain" description="TraG N-terminal Proteobacteria" evidence="3">
    <location>
        <begin position="4"/>
        <end position="455"/>
    </location>
</feature>
<reference evidence="5" key="1">
    <citation type="submission" date="2016-10" db="EMBL/GenBank/DDBJ databases">
        <authorList>
            <person name="Varghese N."/>
            <person name="Submissions S."/>
        </authorList>
    </citation>
    <scope>NUCLEOTIDE SEQUENCE [LARGE SCALE GENOMIC DNA]</scope>
    <source>
        <strain evidence="5">Nm69</strain>
    </source>
</reference>
<evidence type="ECO:0000256" key="2">
    <source>
        <dbReference type="SAM" id="Phobius"/>
    </source>
</evidence>
<feature type="transmembrane region" description="Helical" evidence="2">
    <location>
        <begin position="59"/>
        <end position="75"/>
    </location>
</feature>
<evidence type="ECO:0000256" key="1">
    <source>
        <dbReference type="SAM" id="MobiDB-lite"/>
    </source>
</evidence>
<feature type="compositionally biased region" description="Low complexity" evidence="1">
    <location>
        <begin position="844"/>
        <end position="859"/>
    </location>
</feature>
<keyword evidence="2" id="KW-1133">Transmembrane helix</keyword>
<gene>
    <name evidence="4" type="ORF">SAMN05216302_102188</name>
</gene>
<protein>
    <submittedName>
        <fullName evidence="4">Conjugal transfer mating pair stabilization protein TraG</fullName>
    </submittedName>
</protein>
<dbReference type="InterPro" id="IPR012931">
    <property type="entry name" value="TraG_N_Proteobacteria"/>
</dbReference>
<feature type="compositionally biased region" description="Polar residues" evidence="1">
    <location>
        <begin position="860"/>
        <end position="893"/>
    </location>
</feature>
<keyword evidence="5" id="KW-1185">Reference proteome</keyword>
<evidence type="ECO:0000259" key="3">
    <source>
        <dbReference type="Pfam" id="PF07916"/>
    </source>
</evidence>
<organism evidence="4 5">
    <name type="scientific">Nitrosomonas aestuarii</name>
    <dbReference type="NCBI Taxonomy" id="52441"/>
    <lineage>
        <taxon>Bacteria</taxon>
        <taxon>Pseudomonadati</taxon>
        <taxon>Pseudomonadota</taxon>
        <taxon>Betaproteobacteria</taxon>
        <taxon>Nitrosomonadales</taxon>
        <taxon>Nitrosomonadaceae</taxon>
        <taxon>Nitrosomonas</taxon>
    </lineage>
</organism>
<name>A0A1I4DJA6_9PROT</name>
<dbReference type="Pfam" id="PF07916">
    <property type="entry name" value="TraG_N"/>
    <property type="match status" value="1"/>
</dbReference>
<feature type="region of interest" description="Disordered" evidence="1">
    <location>
        <begin position="952"/>
        <end position="995"/>
    </location>
</feature>
<feature type="transmembrane region" description="Helical" evidence="2">
    <location>
        <begin position="424"/>
        <end position="442"/>
    </location>
</feature>
<dbReference type="AlphaFoldDB" id="A0A1I4DJA6"/>
<dbReference type="STRING" id="52441.SAMN05216302_102188"/>
<evidence type="ECO:0000313" key="4">
    <source>
        <dbReference type="EMBL" id="SFK93734.1"/>
    </source>
</evidence>
<feature type="transmembrane region" description="Helical" evidence="2">
    <location>
        <begin position="344"/>
        <end position="364"/>
    </location>
</feature>
<keyword evidence="2" id="KW-0472">Membrane</keyword>
<feature type="region of interest" description="Disordered" evidence="1">
    <location>
        <begin position="839"/>
        <end position="910"/>
    </location>
</feature>
<evidence type="ECO:0000313" key="5">
    <source>
        <dbReference type="Proteomes" id="UP000199533"/>
    </source>
</evidence>
<keyword evidence="2" id="KW-0812">Transmembrane</keyword>
<sequence>MNFEVYSYWTTTELVALFNAVAALTNSDDFFGLMKLLAMIALFSVTLVVLGGRGRMDDMWRWIIMFAILHGMLIVPKASVVIIDRTTANPNPQIVANVPLGIASLTGAVSKIGDWMTTSFETVFALPGDVQFRKSGTLFGARVLQEIMAARSGSPVLSANMTDFFRECVWPEFATGYVPPHEVIRQPDIWGYLSGRTNIARFVEIRELPTGIMMLPMTCPDAYNQLTTQISTVTDTVIGGLSNVINPGVPLAMRQAMAQSQIVTSAGLYTNISASALNIMRQGLVMNMFLDAQYKIPAQVGDAASATTALAQVQALRSTSESYKVMAAVGQSVMPKMRNIIEMIQYALAPFALLIIVILGHYGLRALAMYAKSLIWIQLWPPLYAVMNYIMTMYGVRQADAVANGGMSLNTYAFLNNLMISDQAIAGMIAAVGIPVIAWMMVEGLSLGASAFGNILRSPTGAEAARYAASASQGNISMGQLSVDNQTMGQHNTAPNIHQGAPVLNETYADGLKMTRYPDGTVSYDASGLQHRMNMSIDFSSRGSASLSKQSELAQSSAVGNMVSAASTTAAALQKSSDFVRMRASSESAGTSYSAGDQTAFTQAVNQAQNITDSFAKRHGLTQMQSATVMGIADAAMRNPKATEWISPLSVGATAQLAGRSDAGARQLLEKAINHIQETGFSENLNAIRRASMDANFASSDESSRRAMEGIRASLDKSMQHQQQASANYQQSISFREAATHMEQSTGTWEASYMRPFIDWMGTQYNAFMGKNFDPPTVAQMAAKNPENLAPYMDQFYREYIEPQIMSRVGDMHSPEDVKTYFEHGKTGMPGVGAIQSQGSRWHGSAGASAATADISAGSRVSSDLPQQWATTQTETDQAIDTGRSTVTTQGSPLEQDVTHRTDPGSQSLSGLAVTNAAGQVLPDSVSRVLVNKIPGYNARVPGVYMNLGTPGASVTEAGADRQNQGEPRNPMLDSYRKVLPVTEGQSSSKQEKKE</sequence>
<feature type="transmembrane region" description="Helical" evidence="2">
    <location>
        <begin position="370"/>
        <end position="390"/>
    </location>
</feature>
<feature type="transmembrane region" description="Helical" evidence="2">
    <location>
        <begin position="6"/>
        <end position="24"/>
    </location>
</feature>